<comment type="caution">
    <text evidence="2">The sequence shown here is derived from an EMBL/GenBank/DDBJ whole genome shotgun (WGS) entry which is preliminary data.</text>
</comment>
<protein>
    <recommendedName>
        <fullName evidence="1">Heterokaryon incompatibility domain-containing protein</fullName>
    </recommendedName>
</protein>
<evidence type="ECO:0000259" key="1">
    <source>
        <dbReference type="Pfam" id="PF06985"/>
    </source>
</evidence>
<organism evidence="2 3">
    <name type="scientific">Trametes cubensis</name>
    <dbReference type="NCBI Taxonomy" id="1111947"/>
    <lineage>
        <taxon>Eukaryota</taxon>
        <taxon>Fungi</taxon>
        <taxon>Dikarya</taxon>
        <taxon>Basidiomycota</taxon>
        <taxon>Agaricomycotina</taxon>
        <taxon>Agaricomycetes</taxon>
        <taxon>Polyporales</taxon>
        <taxon>Polyporaceae</taxon>
        <taxon>Trametes</taxon>
    </lineage>
</organism>
<dbReference type="AlphaFoldDB" id="A0AAD7U124"/>
<proteinExistence type="predicted"/>
<dbReference type="InterPro" id="IPR010730">
    <property type="entry name" value="HET"/>
</dbReference>
<dbReference type="EMBL" id="JAPEVG010000024">
    <property type="protein sequence ID" value="KAJ8495459.1"/>
    <property type="molecule type" value="Genomic_DNA"/>
</dbReference>
<keyword evidence="3" id="KW-1185">Reference proteome</keyword>
<reference evidence="2" key="1">
    <citation type="submission" date="2022-11" db="EMBL/GenBank/DDBJ databases">
        <title>Genome Sequence of Cubamyces cubensis.</title>
        <authorList>
            <person name="Buettner E."/>
        </authorList>
    </citation>
    <scope>NUCLEOTIDE SEQUENCE</scope>
    <source>
        <strain evidence="2">MPL-01</strain>
    </source>
</reference>
<feature type="domain" description="Heterokaryon incompatibility" evidence="1">
    <location>
        <begin position="150"/>
        <end position="338"/>
    </location>
</feature>
<sequence length="677" mass="75722">MGGAAYEILSGQLLSGASSSCKFCLFIVERCPKDALLWPFQTINIRVGNTRQGDFVVVVNEVEVENGIVYTDFVHSVASYAPPGPPLPDVGFQRTLALAKASLEQCVHGHDGCQQRAAQHSKATAPRRLIDCTNPLRPRIIAAKGTHRIYVALSYVSGGEDQPYRLSKANISSYIRRGIDPETLPQTIRDAIHVTHTLGITYLWVDGLCIIQDSQKDKRRELASMRDIYRHAYLTIDAASARKVTDGFLQNRPLYDDPELALPFPNLRGSGEQAEIGTLYISCSIKRPHRGSGAGTTTGHGSQEGTLRRLRNDKVSAVSNLTDRRRGYTGRRAWCLQETLLSTRCLVFSDLTVHLRCQTTSQNVGGAPHTHSLDVPRLPDAVFLRQPRIKRYSDEWTEIRQIWSKIVREYSRRSLSCPSDKLVACAALAETFAFALGSCYVAGLWDDGFIFHDLLWQVTSWSPRPVAYRAPSWSWASVDGEVSMLIDYLDPSLEALAEVIDCRVTAQSKKFPFGPVSDGSLILRGRLYACASGQNSPFTTLHLQLGSNRGMYNLTNQAATVTSRAHPFNHRTNLFVDIRIVQVDPFYDFEDAAHSKELWAVPIQRHILDDGSFERCEGLLIAPDTAPDVRGDAKSKRKRRGVFQRVGHFRTYNPENAWKLGWDLRWSLVTATEFELV</sequence>
<dbReference type="PANTHER" id="PTHR33112:SF16">
    <property type="entry name" value="HETEROKARYON INCOMPATIBILITY DOMAIN-CONTAINING PROTEIN"/>
    <property type="match status" value="1"/>
</dbReference>
<dbReference type="Pfam" id="PF06985">
    <property type="entry name" value="HET"/>
    <property type="match status" value="1"/>
</dbReference>
<dbReference type="Proteomes" id="UP001215151">
    <property type="component" value="Unassembled WGS sequence"/>
</dbReference>
<dbReference type="PANTHER" id="PTHR33112">
    <property type="entry name" value="DOMAIN PROTEIN, PUTATIVE-RELATED"/>
    <property type="match status" value="1"/>
</dbReference>
<evidence type="ECO:0000313" key="2">
    <source>
        <dbReference type="EMBL" id="KAJ8495459.1"/>
    </source>
</evidence>
<accession>A0AAD7U124</accession>
<evidence type="ECO:0000313" key="3">
    <source>
        <dbReference type="Proteomes" id="UP001215151"/>
    </source>
</evidence>
<name>A0AAD7U124_9APHY</name>
<gene>
    <name evidence="2" type="ORF">ONZ51_g1688</name>
</gene>